<gene>
    <name evidence="1" type="ORF">PHLCEN_2v2513</name>
</gene>
<accession>A0A2R6RLN7</accession>
<dbReference type="AlphaFoldDB" id="A0A2R6RLN7"/>
<name>A0A2R6RLN7_9APHY</name>
<dbReference type="EMBL" id="MLYV02000231">
    <property type="protein sequence ID" value="PSS30944.1"/>
    <property type="molecule type" value="Genomic_DNA"/>
</dbReference>
<organism evidence="1 2">
    <name type="scientific">Hermanssonia centrifuga</name>
    <dbReference type="NCBI Taxonomy" id="98765"/>
    <lineage>
        <taxon>Eukaryota</taxon>
        <taxon>Fungi</taxon>
        <taxon>Dikarya</taxon>
        <taxon>Basidiomycota</taxon>
        <taxon>Agaricomycotina</taxon>
        <taxon>Agaricomycetes</taxon>
        <taxon>Polyporales</taxon>
        <taxon>Meruliaceae</taxon>
        <taxon>Hermanssonia</taxon>
    </lineage>
</organism>
<reference evidence="1 2" key="1">
    <citation type="submission" date="2018-02" db="EMBL/GenBank/DDBJ databases">
        <title>Genome sequence of the basidiomycete white-rot fungus Phlebia centrifuga.</title>
        <authorList>
            <person name="Granchi Z."/>
            <person name="Peng M."/>
            <person name="de Vries R.P."/>
            <person name="Hilden K."/>
            <person name="Makela M.R."/>
            <person name="Grigoriev I."/>
            <person name="Riley R."/>
        </authorList>
    </citation>
    <scope>NUCLEOTIDE SEQUENCE [LARGE SCALE GENOMIC DNA]</scope>
    <source>
        <strain evidence="1 2">FBCC195</strain>
    </source>
</reference>
<evidence type="ECO:0000313" key="1">
    <source>
        <dbReference type="EMBL" id="PSS30944.1"/>
    </source>
</evidence>
<comment type="caution">
    <text evidence="1">The sequence shown here is derived from an EMBL/GenBank/DDBJ whole genome shotgun (WGS) entry which is preliminary data.</text>
</comment>
<proteinExistence type="predicted"/>
<protein>
    <submittedName>
        <fullName evidence="1">Uncharacterized protein</fullName>
    </submittedName>
</protein>
<sequence>MSAVDLQEDLLNAISSPLTPQITIPTLLPSFPIKTSESHPIKTLANHLFASVQSKPAITRAVSYPTVVSASPSPFVLSTSPSSKRMDPWDRRLSHQPGPFYTFAETCEDTRFSRFALESKTCTGSCHLKNQCGPETQWKIYDILFGLNCIKRPQNIQAAQTTKSY</sequence>
<dbReference type="Proteomes" id="UP000186601">
    <property type="component" value="Unassembled WGS sequence"/>
</dbReference>
<keyword evidence="2" id="KW-1185">Reference proteome</keyword>
<evidence type="ECO:0000313" key="2">
    <source>
        <dbReference type="Proteomes" id="UP000186601"/>
    </source>
</evidence>